<dbReference type="Proteomes" id="UP000018208">
    <property type="component" value="Unassembled WGS sequence"/>
</dbReference>
<evidence type="ECO:0000256" key="6">
    <source>
        <dbReference type="ARBA" id="ARBA00023315"/>
    </source>
</evidence>
<gene>
    <name evidence="9" type="ORF">SS50377_11415</name>
    <name evidence="10" type="ORF">SS50377_28286</name>
</gene>
<evidence type="ECO:0000313" key="10">
    <source>
        <dbReference type="EMBL" id="KAH0570311.1"/>
    </source>
</evidence>
<dbReference type="InterPro" id="IPR039859">
    <property type="entry name" value="PFA4/ZDH16/20/ERF2-like"/>
</dbReference>
<feature type="transmembrane region" description="Helical" evidence="7">
    <location>
        <begin position="45"/>
        <end position="66"/>
    </location>
</feature>
<sequence length="247" mass="28716">MRGNVFDGYSTQQKLLRTYPIISFIIIGLTIMIINGYFLRSLQIYIIVILLLISCYMFCNIVYTVFQLNFYDPGYVQILHEEAQKDDETLFCVLCDSSRPPRSHHCKTCNRCVLAMDHHCYVFNTCISHYSYGYFIKFLFCAGLFLIYSSWLVIPGLIFAIKNARVDVRYLIEAIITVIIVFFVNIFGISVMSLIFGMGWFPICKGKTTIDILQKHPGTQQSVKDNLREYLGRNYFLRFLVIGIKMQ</sequence>
<evidence type="ECO:0000256" key="5">
    <source>
        <dbReference type="ARBA" id="ARBA00023136"/>
    </source>
</evidence>
<evidence type="ECO:0000256" key="7">
    <source>
        <dbReference type="RuleBase" id="RU079119"/>
    </source>
</evidence>
<keyword evidence="6 7" id="KW-0012">Acyltransferase</keyword>
<feature type="transmembrane region" description="Helical" evidence="7">
    <location>
        <begin position="170"/>
        <end position="201"/>
    </location>
</feature>
<keyword evidence="11" id="KW-1185">Reference proteome</keyword>
<keyword evidence="3 7" id="KW-0812">Transmembrane</keyword>
<accession>V6LXM3</accession>
<evidence type="ECO:0000313" key="9">
    <source>
        <dbReference type="EMBL" id="EST48466.1"/>
    </source>
</evidence>
<dbReference type="VEuPathDB" id="GiardiaDB:SS50377_28286"/>
<dbReference type="EMBL" id="KI545985">
    <property type="protein sequence ID" value="EST48466.1"/>
    <property type="molecule type" value="Genomic_DNA"/>
</dbReference>
<comment type="similarity">
    <text evidence="7">Belongs to the DHHC palmitoyltransferase family.</text>
</comment>
<comment type="domain">
    <text evidence="7">The DHHC domain is required for palmitoyltransferase activity.</text>
</comment>
<dbReference type="EMBL" id="AUWU02000008">
    <property type="protein sequence ID" value="KAH0570311.1"/>
    <property type="molecule type" value="Genomic_DNA"/>
</dbReference>
<protein>
    <recommendedName>
        <fullName evidence="7">Palmitoyltransferase</fullName>
        <ecNumber evidence="7">2.3.1.225</ecNumber>
    </recommendedName>
</protein>
<evidence type="ECO:0000256" key="4">
    <source>
        <dbReference type="ARBA" id="ARBA00022989"/>
    </source>
</evidence>
<dbReference type="PROSITE" id="PS50216">
    <property type="entry name" value="DHHC"/>
    <property type="match status" value="1"/>
</dbReference>
<dbReference type="OrthoDB" id="331948at2759"/>
<evidence type="ECO:0000256" key="3">
    <source>
        <dbReference type="ARBA" id="ARBA00022692"/>
    </source>
</evidence>
<dbReference type="PANTHER" id="PTHR12246">
    <property type="entry name" value="PALMITOYLTRANSFERASE ZDHHC16"/>
    <property type="match status" value="1"/>
</dbReference>
<feature type="transmembrane region" description="Helical" evidence="7">
    <location>
        <begin position="20"/>
        <end position="38"/>
    </location>
</feature>
<keyword evidence="2 7" id="KW-0808">Transferase</keyword>
<dbReference type="GO" id="GO:0016020">
    <property type="term" value="C:membrane"/>
    <property type="evidence" value="ECO:0007669"/>
    <property type="project" value="UniProtKB-SubCell"/>
</dbReference>
<evidence type="ECO:0000313" key="11">
    <source>
        <dbReference type="Proteomes" id="UP000018208"/>
    </source>
</evidence>
<feature type="domain" description="Palmitoyltransferase DHHC" evidence="8">
    <location>
        <begin position="87"/>
        <end position="215"/>
    </location>
</feature>
<evidence type="ECO:0000256" key="1">
    <source>
        <dbReference type="ARBA" id="ARBA00004141"/>
    </source>
</evidence>
<comment type="subcellular location">
    <subcellularLocation>
        <location evidence="1">Membrane</location>
        <topology evidence="1">Multi-pass membrane protein</topology>
    </subcellularLocation>
</comment>
<dbReference type="InterPro" id="IPR001594">
    <property type="entry name" value="Palmitoyltrfase_DHHC"/>
</dbReference>
<comment type="catalytic activity">
    <reaction evidence="7">
        <text>L-cysteinyl-[protein] + hexadecanoyl-CoA = S-hexadecanoyl-L-cysteinyl-[protein] + CoA</text>
        <dbReference type="Rhea" id="RHEA:36683"/>
        <dbReference type="Rhea" id="RHEA-COMP:10131"/>
        <dbReference type="Rhea" id="RHEA-COMP:11032"/>
        <dbReference type="ChEBI" id="CHEBI:29950"/>
        <dbReference type="ChEBI" id="CHEBI:57287"/>
        <dbReference type="ChEBI" id="CHEBI:57379"/>
        <dbReference type="ChEBI" id="CHEBI:74151"/>
        <dbReference type="EC" id="2.3.1.225"/>
    </reaction>
</comment>
<evidence type="ECO:0000259" key="8">
    <source>
        <dbReference type="Pfam" id="PF01529"/>
    </source>
</evidence>
<keyword evidence="4 7" id="KW-1133">Transmembrane helix</keyword>
<feature type="transmembrane region" description="Helical" evidence="7">
    <location>
        <begin position="134"/>
        <end position="158"/>
    </location>
</feature>
<name>V6LXM3_9EUKA</name>
<dbReference type="EC" id="2.3.1.225" evidence="7"/>
<evidence type="ECO:0000256" key="2">
    <source>
        <dbReference type="ARBA" id="ARBA00022679"/>
    </source>
</evidence>
<dbReference type="AlphaFoldDB" id="V6LXM3"/>
<reference evidence="9 10" key="1">
    <citation type="journal article" date="2014" name="PLoS Genet.">
        <title>The Genome of Spironucleus salmonicida Highlights a Fish Pathogen Adapted to Fluctuating Environments.</title>
        <authorList>
            <person name="Xu F."/>
            <person name="Jerlstrom-Hultqvist J."/>
            <person name="Einarsson E."/>
            <person name="Astvaldsson A."/>
            <person name="Svard S.G."/>
            <person name="Andersson J.O."/>
        </authorList>
    </citation>
    <scope>NUCLEOTIDE SEQUENCE</scope>
    <source>
        <strain evidence="10">ATCC 50377</strain>
    </source>
</reference>
<dbReference type="Pfam" id="PF01529">
    <property type="entry name" value="DHHC"/>
    <property type="match status" value="1"/>
</dbReference>
<dbReference type="GO" id="GO:0019706">
    <property type="term" value="F:protein-cysteine S-palmitoyltransferase activity"/>
    <property type="evidence" value="ECO:0007669"/>
    <property type="project" value="UniProtKB-EC"/>
</dbReference>
<keyword evidence="5 7" id="KW-0472">Membrane</keyword>
<organism evidence="9">
    <name type="scientific">Spironucleus salmonicida</name>
    <dbReference type="NCBI Taxonomy" id="348837"/>
    <lineage>
        <taxon>Eukaryota</taxon>
        <taxon>Metamonada</taxon>
        <taxon>Diplomonadida</taxon>
        <taxon>Hexamitidae</taxon>
        <taxon>Hexamitinae</taxon>
        <taxon>Spironucleus</taxon>
    </lineage>
</organism>
<reference evidence="10" key="2">
    <citation type="submission" date="2020-12" db="EMBL/GenBank/DDBJ databases">
        <title>New Spironucleus salmonicida genome in near-complete chromosomes.</title>
        <authorList>
            <person name="Xu F."/>
            <person name="Kurt Z."/>
            <person name="Jimenez-Gonzalez A."/>
            <person name="Astvaldsson A."/>
            <person name="Andersson J.O."/>
            <person name="Svard S.G."/>
        </authorList>
    </citation>
    <scope>NUCLEOTIDE SEQUENCE</scope>
    <source>
        <strain evidence="10">ATCC 50377</strain>
    </source>
</reference>
<proteinExistence type="inferred from homology"/>